<proteinExistence type="inferred from homology"/>
<comment type="similarity">
    <text evidence="1 6">Belongs to the peptidase S1B family.</text>
</comment>
<evidence type="ECO:0000256" key="5">
    <source>
        <dbReference type="ARBA" id="ARBA00022825"/>
    </source>
</evidence>
<dbReference type="SUPFAM" id="SSF50494">
    <property type="entry name" value="Trypsin-like serine proteases"/>
    <property type="match status" value="1"/>
</dbReference>
<dbReference type="GO" id="GO:0016787">
    <property type="term" value="F:hydrolase activity"/>
    <property type="evidence" value="ECO:0007669"/>
    <property type="project" value="UniProtKB-KW"/>
</dbReference>
<dbReference type="InterPro" id="IPR018114">
    <property type="entry name" value="TRYPSIN_HIS"/>
</dbReference>
<evidence type="ECO:0000256" key="3">
    <source>
        <dbReference type="ARBA" id="ARBA00022729"/>
    </source>
</evidence>
<dbReference type="Pfam" id="PF00089">
    <property type="entry name" value="Trypsin"/>
    <property type="match status" value="1"/>
</dbReference>
<dbReference type="EMBL" id="JBJDOT010000070">
    <property type="protein sequence ID" value="MFK3866828.1"/>
    <property type="molecule type" value="Genomic_DNA"/>
</dbReference>
<dbReference type="PANTHER" id="PTHR15462">
    <property type="entry name" value="SERINE PROTEASE"/>
    <property type="match status" value="1"/>
</dbReference>
<protein>
    <recommendedName>
        <fullName evidence="6">Serine protease</fullName>
        <ecNumber evidence="6">3.4.21.-</ecNumber>
    </recommendedName>
</protein>
<dbReference type="InterPro" id="IPR001254">
    <property type="entry name" value="Trypsin_dom"/>
</dbReference>
<comment type="caution">
    <text evidence="8">The sequence shown here is derived from an EMBL/GenBank/DDBJ whole genome shotgun (WGS) entry which is preliminary data.</text>
</comment>
<evidence type="ECO:0000256" key="4">
    <source>
        <dbReference type="ARBA" id="ARBA00022801"/>
    </source>
</evidence>
<accession>A0ABW8L5H2</accession>
<reference evidence="8 9" key="1">
    <citation type="submission" date="2024-11" db="EMBL/GenBank/DDBJ databases">
        <title>The Natural Products Discovery Center: Release of the First 8490 Sequenced Strains for Exploring Actinobacteria Biosynthetic Diversity.</title>
        <authorList>
            <person name="Kalkreuter E."/>
            <person name="Kautsar S.A."/>
            <person name="Yang D."/>
            <person name="Bader C.D."/>
            <person name="Teijaro C.N."/>
            <person name="Fluegel L."/>
            <person name="Davis C.M."/>
            <person name="Simpson J.R."/>
            <person name="Lauterbach L."/>
            <person name="Steele A.D."/>
            <person name="Gui C."/>
            <person name="Meng S."/>
            <person name="Li G."/>
            <person name="Viehrig K."/>
            <person name="Ye F."/>
            <person name="Su P."/>
            <person name="Kiefer A.F."/>
            <person name="Nichols A."/>
            <person name="Cepeda A.J."/>
            <person name="Yan W."/>
            <person name="Fan B."/>
            <person name="Jiang Y."/>
            <person name="Adhikari A."/>
            <person name="Zheng C.-J."/>
            <person name="Schuster L."/>
            <person name="Cowan T.M."/>
            <person name="Smanski M.J."/>
            <person name="Chevrette M.G."/>
            <person name="De Carvalho L.P.S."/>
            <person name="Shen B."/>
        </authorList>
    </citation>
    <scope>NUCLEOTIDE SEQUENCE [LARGE SCALE GENOMIC DNA]</scope>
    <source>
        <strain evidence="8 9">NPDC078403</strain>
    </source>
</reference>
<keyword evidence="2 6" id="KW-0645">Protease</keyword>
<dbReference type="InterPro" id="IPR008256">
    <property type="entry name" value="Peptidase_S1B"/>
</dbReference>
<keyword evidence="3 6" id="KW-0732">Signal</keyword>
<dbReference type="RefSeq" id="WP_404676674.1">
    <property type="nucleotide sequence ID" value="NZ_JBJDOT010000070.1"/>
</dbReference>
<sequence length="316" mass="34371">MKYKTVYFSFLLVASNSFAADVLMKEKAIFVDQPAVAPEAFSYLRGNNITRDDLSTISTTPDGSQYINLATAEDLRIFKTVMDKVANADLNEQELAELVGYVPGNLGQETEITPSSVHGPDGRVRVRYTTVSPYRNIGRISSGCTGVLVGPKHVLTAGHCIAPGNGTWMNNLNFSAGQDEFKKPFGTQGWTRLLTTPGWFYDRNSNLDYGMIILKSAPHGGWNGYGIYSGNGTYTVTGYPSDKPFGQMWGMSGSTTSNTDSIFYTLDTYGGQSGSGIMDSGRNIRGIHTNGFASNNSGTKITLTKFNTIKDWISSN</sequence>
<keyword evidence="4 6" id="KW-0378">Hydrolase</keyword>
<feature type="signal peptide" evidence="6">
    <location>
        <begin position="1"/>
        <end position="19"/>
    </location>
</feature>
<evidence type="ECO:0000259" key="7">
    <source>
        <dbReference type="Pfam" id="PF00089"/>
    </source>
</evidence>
<evidence type="ECO:0000313" key="8">
    <source>
        <dbReference type="EMBL" id="MFK3866828.1"/>
    </source>
</evidence>
<dbReference type="Gene3D" id="2.40.10.10">
    <property type="entry name" value="Trypsin-like serine proteases"/>
    <property type="match status" value="2"/>
</dbReference>
<dbReference type="InterPro" id="IPR043504">
    <property type="entry name" value="Peptidase_S1_PA_chymotrypsin"/>
</dbReference>
<evidence type="ECO:0000313" key="9">
    <source>
        <dbReference type="Proteomes" id="UP001620262"/>
    </source>
</evidence>
<evidence type="ECO:0000256" key="2">
    <source>
        <dbReference type="ARBA" id="ARBA00022670"/>
    </source>
</evidence>
<feature type="chain" id="PRO_5044952933" description="Serine protease" evidence="6">
    <location>
        <begin position="20"/>
        <end position="316"/>
    </location>
</feature>
<dbReference type="PANTHER" id="PTHR15462:SF8">
    <property type="entry name" value="SERINE PROTEASE"/>
    <property type="match status" value="1"/>
</dbReference>
<dbReference type="InterPro" id="IPR050966">
    <property type="entry name" value="Glutamyl_endopeptidase"/>
</dbReference>
<keyword evidence="5 6" id="KW-0720">Serine protease</keyword>
<gene>
    <name evidence="8" type="ORF">ACI2JU_23570</name>
</gene>
<organism evidence="8 9">
    <name type="scientific">Pseudoalteromonas rhizosphaerae</name>
    <dbReference type="NCBI Taxonomy" id="2518973"/>
    <lineage>
        <taxon>Bacteria</taxon>
        <taxon>Pseudomonadati</taxon>
        <taxon>Pseudomonadota</taxon>
        <taxon>Gammaproteobacteria</taxon>
        <taxon>Alteromonadales</taxon>
        <taxon>Pseudoalteromonadaceae</taxon>
        <taxon>Pseudoalteromonas</taxon>
    </lineage>
</organism>
<name>A0ABW8L5H2_9GAMM</name>
<feature type="domain" description="Peptidase S1" evidence="7">
    <location>
        <begin position="139"/>
        <end position="313"/>
    </location>
</feature>
<evidence type="ECO:0000256" key="1">
    <source>
        <dbReference type="ARBA" id="ARBA00008764"/>
    </source>
</evidence>
<dbReference type="PROSITE" id="PS00134">
    <property type="entry name" value="TRYPSIN_HIS"/>
    <property type="match status" value="1"/>
</dbReference>
<dbReference type="Proteomes" id="UP001620262">
    <property type="component" value="Unassembled WGS sequence"/>
</dbReference>
<dbReference type="InterPro" id="IPR009003">
    <property type="entry name" value="Peptidase_S1_PA"/>
</dbReference>
<keyword evidence="9" id="KW-1185">Reference proteome</keyword>
<evidence type="ECO:0000256" key="6">
    <source>
        <dbReference type="RuleBase" id="RU004296"/>
    </source>
</evidence>
<dbReference type="EC" id="3.4.21.-" evidence="6"/>
<dbReference type="PRINTS" id="PR00839">
    <property type="entry name" value="V8PROTEASE"/>
</dbReference>